<keyword evidence="2" id="KW-0812">Transmembrane</keyword>
<keyword evidence="2" id="KW-0472">Membrane</keyword>
<sequence>MTRITTTPLAVSADYRDALVAARRAKNWMFLLLLLFLLAQITIFFLARYDIIQIGAGGEATVKAPTDINIKADADAETDDADAPTTVPGPTTGEAAPPTTTDDAAATPPATAPSLMAVAQAGGGGGGTNIDIDASADVETQPFTTTVLAWVVNSIVYLGTIFSILMAVVILLIVLIMLVGRFEGTAPSTSAFVWMALLALLLFPWQLCYGPETAPAAAAAGTTTSATAAGGSSASAYDAGMADFRVPGVLYTWGELRRDVKFPTDQLQNAVLKWSRFVGFPVVALLVLFIVQSRSGRAVKVALGEADVHVDVATDV</sequence>
<feature type="region of interest" description="Disordered" evidence="1">
    <location>
        <begin position="73"/>
        <end position="107"/>
    </location>
</feature>
<feature type="transmembrane region" description="Helical" evidence="2">
    <location>
        <begin position="28"/>
        <end position="47"/>
    </location>
</feature>
<accession>A0A6J4NCM1</accession>
<feature type="transmembrane region" description="Helical" evidence="2">
    <location>
        <begin position="274"/>
        <end position="291"/>
    </location>
</feature>
<keyword evidence="2" id="KW-1133">Transmembrane helix</keyword>
<name>A0A6J4NCM1_9BACT</name>
<evidence type="ECO:0000256" key="2">
    <source>
        <dbReference type="SAM" id="Phobius"/>
    </source>
</evidence>
<organism evidence="3">
    <name type="scientific">uncultured Phycisphaerae bacterium</name>
    <dbReference type="NCBI Taxonomy" id="904963"/>
    <lineage>
        <taxon>Bacteria</taxon>
        <taxon>Pseudomonadati</taxon>
        <taxon>Planctomycetota</taxon>
        <taxon>Phycisphaerae</taxon>
        <taxon>environmental samples</taxon>
    </lineage>
</organism>
<protein>
    <submittedName>
        <fullName evidence="3">Uncharacterized protein</fullName>
    </submittedName>
</protein>
<dbReference type="EMBL" id="CADCUQ010000160">
    <property type="protein sequence ID" value="CAA9380632.1"/>
    <property type="molecule type" value="Genomic_DNA"/>
</dbReference>
<evidence type="ECO:0000256" key="1">
    <source>
        <dbReference type="SAM" id="MobiDB-lite"/>
    </source>
</evidence>
<evidence type="ECO:0000313" key="3">
    <source>
        <dbReference type="EMBL" id="CAA9380632.1"/>
    </source>
</evidence>
<feature type="transmembrane region" description="Helical" evidence="2">
    <location>
        <begin position="191"/>
        <end position="207"/>
    </location>
</feature>
<feature type="compositionally biased region" description="Low complexity" evidence="1">
    <location>
        <begin position="83"/>
        <end position="107"/>
    </location>
</feature>
<gene>
    <name evidence="3" type="ORF">AVDCRST_MAG64-617</name>
</gene>
<reference evidence="3" key="1">
    <citation type="submission" date="2020-02" db="EMBL/GenBank/DDBJ databases">
        <authorList>
            <person name="Meier V. D."/>
        </authorList>
    </citation>
    <scope>NUCLEOTIDE SEQUENCE</scope>
    <source>
        <strain evidence="3">AVDCRST_MAG64</strain>
    </source>
</reference>
<proteinExistence type="predicted"/>
<feature type="transmembrane region" description="Helical" evidence="2">
    <location>
        <begin position="155"/>
        <end position="179"/>
    </location>
</feature>
<dbReference type="AlphaFoldDB" id="A0A6J4NCM1"/>